<dbReference type="Gramene" id="OMO70029">
    <property type="protein sequence ID" value="OMO70029"/>
    <property type="gene ID" value="CCACVL1_19139"/>
</dbReference>
<protein>
    <submittedName>
        <fullName evidence="1">Uncharacterized protein</fullName>
    </submittedName>
</protein>
<feature type="non-terminal residue" evidence="1">
    <location>
        <position position="50"/>
    </location>
</feature>
<dbReference type="Proteomes" id="UP000188268">
    <property type="component" value="Unassembled WGS sequence"/>
</dbReference>
<dbReference type="AlphaFoldDB" id="A0A1R3HI58"/>
<comment type="caution">
    <text evidence="1">The sequence shown here is derived from an EMBL/GenBank/DDBJ whole genome shotgun (WGS) entry which is preliminary data.</text>
</comment>
<name>A0A1R3HI58_COCAP</name>
<sequence length="50" mass="5829">MGLTSWFVQEYTRFSFLVLAVLIRVKIYEKKTIRELSEDIGVTSAEFLAE</sequence>
<proteinExistence type="predicted"/>
<gene>
    <name evidence="1" type="ORF">CCACVL1_19139</name>
</gene>
<accession>A0A1R3HI58</accession>
<reference evidence="1 2" key="1">
    <citation type="submission" date="2013-09" db="EMBL/GenBank/DDBJ databases">
        <title>Corchorus capsularis genome sequencing.</title>
        <authorList>
            <person name="Alam M."/>
            <person name="Haque M.S."/>
            <person name="Islam M.S."/>
            <person name="Emdad E.M."/>
            <person name="Islam M.M."/>
            <person name="Ahmed B."/>
            <person name="Halim A."/>
            <person name="Hossen Q.M.M."/>
            <person name="Hossain M.Z."/>
            <person name="Ahmed R."/>
            <person name="Khan M.M."/>
            <person name="Islam R."/>
            <person name="Rashid M.M."/>
            <person name="Khan S.A."/>
            <person name="Rahman M.S."/>
            <person name="Alam M."/>
        </authorList>
    </citation>
    <scope>NUCLEOTIDE SEQUENCE [LARGE SCALE GENOMIC DNA]</scope>
    <source>
        <strain evidence="2">cv. CVL-1</strain>
        <tissue evidence="1">Whole seedling</tissue>
    </source>
</reference>
<evidence type="ECO:0000313" key="2">
    <source>
        <dbReference type="Proteomes" id="UP000188268"/>
    </source>
</evidence>
<dbReference type="OrthoDB" id="206088at2759"/>
<dbReference type="EMBL" id="AWWV01011874">
    <property type="protein sequence ID" value="OMO70029.1"/>
    <property type="molecule type" value="Genomic_DNA"/>
</dbReference>
<keyword evidence="2" id="KW-1185">Reference proteome</keyword>
<evidence type="ECO:0000313" key="1">
    <source>
        <dbReference type="EMBL" id="OMO70029.1"/>
    </source>
</evidence>
<organism evidence="1 2">
    <name type="scientific">Corchorus capsularis</name>
    <name type="common">Jute</name>
    <dbReference type="NCBI Taxonomy" id="210143"/>
    <lineage>
        <taxon>Eukaryota</taxon>
        <taxon>Viridiplantae</taxon>
        <taxon>Streptophyta</taxon>
        <taxon>Embryophyta</taxon>
        <taxon>Tracheophyta</taxon>
        <taxon>Spermatophyta</taxon>
        <taxon>Magnoliopsida</taxon>
        <taxon>eudicotyledons</taxon>
        <taxon>Gunneridae</taxon>
        <taxon>Pentapetalae</taxon>
        <taxon>rosids</taxon>
        <taxon>malvids</taxon>
        <taxon>Malvales</taxon>
        <taxon>Malvaceae</taxon>
        <taxon>Grewioideae</taxon>
        <taxon>Apeibeae</taxon>
        <taxon>Corchorus</taxon>
    </lineage>
</organism>